<reference evidence="8" key="1">
    <citation type="submission" date="2020-02" db="EMBL/GenBank/DDBJ databases">
        <authorList>
            <person name="Meier V. D."/>
        </authorList>
    </citation>
    <scope>NUCLEOTIDE SEQUENCE</scope>
    <source>
        <strain evidence="8">AVDCRST_MAG75</strain>
    </source>
</reference>
<accession>A0A6J4PBE7</accession>
<dbReference type="PANTHER" id="PTHR43229">
    <property type="entry name" value="NODULATION PROTEIN J"/>
    <property type="match status" value="1"/>
</dbReference>
<feature type="transmembrane region" description="Helical" evidence="6">
    <location>
        <begin position="67"/>
        <end position="87"/>
    </location>
</feature>
<feature type="transmembrane region" description="Helical" evidence="6">
    <location>
        <begin position="37"/>
        <end position="55"/>
    </location>
</feature>
<dbReference type="GO" id="GO:0043190">
    <property type="term" value="C:ATP-binding cassette (ABC) transporter complex"/>
    <property type="evidence" value="ECO:0007669"/>
    <property type="project" value="InterPro"/>
</dbReference>
<dbReference type="AlphaFoldDB" id="A0A6J4PBE7"/>
<feature type="transmembrane region" description="Helical" evidence="6">
    <location>
        <begin position="177"/>
        <end position="196"/>
    </location>
</feature>
<dbReference type="PIRSF" id="PIRSF006648">
    <property type="entry name" value="DrrB"/>
    <property type="match status" value="1"/>
</dbReference>
<dbReference type="GO" id="GO:0140359">
    <property type="term" value="F:ABC-type transporter activity"/>
    <property type="evidence" value="ECO:0007669"/>
    <property type="project" value="InterPro"/>
</dbReference>
<dbReference type="InterPro" id="IPR000412">
    <property type="entry name" value="ABC_2_transport"/>
</dbReference>
<evidence type="ECO:0000256" key="1">
    <source>
        <dbReference type="ARBA" id="ARBA00004141"/>
    </source>
</evidence>
<evidence type="ECO:0000256" key="3">
    <source>
        <dbReference type="ARBA" id="ARBA00022989"/>
    </source>
</evidence>
<evidence type="ECO:0000256" key="2">
    <source>
        <dbReference type="ARBA" id="ARBA00022692"/>
    </source>
</evidence>
<evidence type="ECO:0000313" key="8">
    <source>
        <dbReference type="EMBL" id="CAA9409869.1"/>
    </source>
</evidence>
<proteinExistence type="predicted"/>
<sequence length="253" mass="25889">MNILDFSPAPGAAPASGRVVAHAFTEARLLVRNGEQLLLALVIPVAILVLGRFLGGQFGELATLAPSVLALAIWSSSFTSVAIATGFERRYGVLERLAATPLGRGGLLAGKAGAVILVVAGQLVILAGTAAALGWRPQFSALSAIAGGAAVLLAIAAFCCLALALAGTLRAEATLALANLVYLVLLVGGALVLPVARYPELVQPVLRLLPTAALGETLRHSAAGQPLWWPLLVLAGWLLVGSGVVAKVFRWTS</sequence>
<name>A0A6J4PBE7_9ACTN</name>
<protein>
    <submittedName>
        <fullName evidence="8">Efflux ABC transporter, permease protein</fullName>
    </submittedName>
</protein>
<evidence type="ECO:0000256" key="5">
    <source>
        <dbReference type="ARBA" id="ARBA00023251"/>
    </source>
</evidence>
<dbReference type="Pfam" id="PF12698">
    <property type="entry name" value="ABC2_membrane_3"/>
    <property type="match status" value="1"/>
</dbReference>
<feature type="transmembrane region" description="Helical" evidence="6">
    <location>
        <begin position="141"/>
        <end position="165"/>
    </location>
</feature>
<keyword evidence="4 6" id="KW-0472">Membrane</keyword>
<feature type="transmembrane region" description="Helical" evidence="6">
    <location>
        <begin position="227"/>
        <end position="249"/>
    </location>
</feature>
<dbReference type="InterPro" id="IPR013525">
    <property type="entry name" value="ABC2_TM"/>
</dbReference>
<gene>
    <name evidence="8" type="ORF">AVDCRST_MAG75-2681</name>
</gene>
<dbReference type="GO" id="GO:0046677">
    <property type="term" value="P:response to antibiotic"/>
    <property type="evidence" value="ECO:0007669"/>
    <property type="project" value="UniProtKB-KW"/>
</dbReference>
<dbReference type="PANTHER" id="PTHR43229:SF2">
    <property type="entry name" value="NODULATION PROTEIN J"/>
    <property type="match status" value="1"/>
</dbReference>
<feature type="transmembrane region" description="Helical" evidence="6">
    <location>
        <begin position="108"/>
        <end position="135"/>
    </location>
</feature>
<dbReference type="EMBL" id="CADCUO010000189">
    <property type="protein sequence ID" value="CAA9409869.1"/>
    <property type="molecule type" value="Genomic_DNA"/>
</dbReference>
<feature type="domain" description="ABC-2 type transporter transmembrane" evidence="7">
    <location>
        <begin position="64"/>
        <end position="241"/>
    </location>
</feature>
<comment type="subcellular location">
    <subcellularLocation>
        <location evidence="1">Membrane</location>
        <topology evidence="1">Multi-pass membrane protein</topology>
    </subcellularLocation>
</comment>
<evidence type="ECO:0000256" key="4">
    <source>
        <dbReference type="ARBA" id="ARBA00023136"/>
    </source>
</evidence>
<dbReference type="InterPro" id="IPR051784">
    <property type="entry name" value="Nod_factor_ABC_transporter"/>
</dbReference>
<keyword evidence="5" id="KW-0046">Antibiotic resistance</keyword>
<evidence type="ECO:0000256" key="6">
    <source>
        <dbReference type="SAM" id="Phobius"/>
    </source>
</evidence>
<evidence type="ECO:0000259" key="7">
    <source>
        <dbReference type="Pfam" id="PF12698"/>
    </source>
</evidence>
<keyword evidence="3 6" id="KW-1133">Transmembrane helix</keyword>
<keyword evidence="2 6" id="KW-0812">Transmembrane</keyword>
<organism evidence="8">
    <name type="scientific">uncultured Propionibacteriaceae bacterium</name>
    <dbReference type="NCBI Taxonomy" id="257457"/>
    <lineage>
        <taxon>Bacteria</taxon>
        <taxon>Bacillati</taxon>
        <taxon>Actinomycetota</taxon>
        <taxon>Actinomycetes</taxon>
        <taxon>Propionibacteriales</taxon>
        <taxon>Propionibacteriaceae</taxon>
        <taxon>environmental samples</taxon>
    </lineage>
</organism>